<dbReference type="OrthoDB" id="1926212at2759"/>
<dbReference type="GO" id="GO:0036064">
    <property type="term" value="C:ciliary basal body"/>
    <property type="evidence" value="ECO:0007669"/>
    <property type="project" value="TreeGrafter"/>
</dbReference>
<name>A0A5C3FGA9_PSEA2</name>
<evidence type="ECO:0000256" key="3">
    <source>
        <dbReference type="SAM" id="MobiDB-lite"/>
    </source>
</evidence>
<comment type="caution">
    <text evidence="4">The sequence shown here is derived from an EMBL/GenBank/DDBJ whole genome shotgun (WGS) entry which is preliminary data.</text>
</comment>
<keyword evidence="1" id="KW-0802">TPR repeat</keyword>
<dbReference type="AlphaFoldDB" id="A0A5C3FGA9"/>
<dbReference type="Pfam" id="PF14559">
    <property type="entry name" value="TPR_19"/>
    <property type="match status" value="1"/>
</dbReference>
<dbReference type="PANTHER" id="PTHR44117:SF1">
    <property type="entry name" value="INTRAFLAGELLAR TRANSPORT PROTEIN 88 HOMOLOG"/>
    <property type="match status" value="1"/>
</dbReference>
<dbReference type="Gene3D" id="1.25.40.10">
    <property type="entry name" value="Tetratricopeptide repeat domain"/>
    <property type="match status" value="1"/>
</dbReference>
<keyword evidence="5" id="KW-1185">Reference proteome</keyword>
<dbReference type="GO" id="GO:0097730">
    <property type="term" value="C:non-motile cilium"/>
    <property type="evidence" value="ECO:0007669"/>
    <property type="project" value="TreeGrafter"/>
</dbReference>
<dbReference type="GO" id="GO:1905515">
    <property type="term" value="P:non-motile cilium assembly"/>
    <property type="evidence" value="ECO:0007669"/>
    <property type="project" value="TreeGrafter"/>
</dbReference>
<feature type="coiled-coil region" evidence="2">
    <location>
        <begin position="191"/>
        <end position="229"/>
    </location>
</feature>
<evidence type="ECO:0000256" key="1">
    <source>
        <dbReference type="PROSITE-ProRule" id="PRU00339"/>
    </source>
</evidence>
<feature type="compositionally biased region" description="Low complexity" evidence="3">
    <location>
        <begin position="247"/>
        <end position="258"/>
    </location>
</feature>
<evidence type="ECO:0008006" key="6">
    <source>
        <dbReference type="Google" id="ProtNLM"/>
    </source>
</evidence>
<organism evidence="4 5">
    <name type="scientific">Pseudozyma antarctica</name>
    <name type="common">Yeast</name>
    <name type="synonym">Candida antarctica</name>
    <dbReference type="NCBI Taxonomy" id="84753"/>
    <lineage>
        <taxon>Eukaryota</taxon>
        <taxon>Fungi</taxon>
        <taxon>Dikarya</taxon>
        <taxon>Basidiomycota</taxon>
        <taxon>Ustilaginomycotina</taxon>
        <taxon>Ustilaginomycetes</taxon>
        <taxon>Ustilaginales</taxon>
        <taxon>Ustilaginaceae</taxon>
        <taxon>Moesziomyces</taxon>
    </lineage>
</organism>
<dbReference type="InterPro" id="IPR019734">
    <property type="entry name" value="TPR_rpt"/>
</dbReference>
<dbReference type="Pfam" id="PF13432">
    <property type="entry name" value="TPR_16"/>
    <property type="match status" value="1"/>
</dbReference>
<gene>
    <name evidence="4" type="ORF">PSANT_00880</name>
</gene>
<keyword evidence="2" id="KW-0175">Coiled coil</keyword>
<dbReference type="SUPFAM" id="SSF48452">
    <property type="entry name" value="TPR-like"/>
    <property type="match status" value="1"/>
</dbReference>
<dbReference type="SMART" id="SM00028">
    <property type="entry name" value="TPR"/>
    <property type="match status" value="4"/>
</dbReference>
<feature type="region of interest" description="Disordered" evidence="3">
    <location>
        <begin position="238"/>
        <end position="258"/>
    </location>
</feature>
<dbReference type="GO" id="GO:0005814">
    <property type="term" value="C:centriole"/>
    <property type="evidence" value="ECO:0007669"/>
    <property type="project" value="TreeGrafter"/>
</dbReference>
<evidence type="ECO:0000313" key="5">
    <source>
        <dbReference type="Proteomes" id="UP000325008"/>
    </source>
</evidence>
<evidence type="ECO:0000313" key="4">
    <source>
        <dbReference type="EMBL" id="SPO43196.1"/>
    </source>
</evidence>
<protein>
    <recommendedName>
        <fullName evidence="6">TPR-like protein</fullName>
    </recommendedName>
</protein>
<sequence>MIASTSRIASRALVHASGSLTGSQLSRSASRWVAARSLASSTSSRSLLGPKQLRASKLVSARTYATSTTPASSALDPADEESQRFLEEGTTHLEAGDLEKAKLAYERSLEIKRNSSALFNLGVCYYHDRNLDGAIAAWKESLELAPESADAHTNLASAYVLSKPSRPDLAVSHLKTAASITPDDPEIQYNLAAVLEACEQLEDALTAYKRALEGGIQRAEQNIRNCSAKLLGAKFAVQQQQKEEEQQQQQQQQGDSKQ</sequence>
<dbReference type="InterPro" id="IPR011990">
    <property type="entry name" value="TPR-like_helical_dom_sf"/>
</dbReference>
<dbReference type="GO" id="GO:0042073">
    <property type="term" value="P:intraciliary transport"/>
    <property type="evidence" value="ECO:0007669"/>
    <property type="project" value="TreeGrafter"/>
</dbReference>
<feature type="repeat" description="TPR" evidence="1">
    <location>
        <begin position="115"/>
        <end position="148"/>
    </location>
</feature>
<dbReference type="PROSITE" id="PS50005">
    <property type="entry name" value="TPR"/>
    <property type="match status" value="1"/>
</dbReference>
<reference evidence="4" key="1">
    <citation type="submission" date="2018-03" db="EMBL/GenBank/DDBJ databases">
        <authorList>
            <person name="Guldener U."/>
        </authorList>
    </citation>
    <scope>NUCLEOTIDE SEQUENCE [LARGE SCALE GENOMIC DNA]</scope>
    <source>
        <strain evidence="4">ATCC34888</strain>
    </source>
</reference>
<proteinExistence type="predicted"/>
<evidence type="ECO:0000256" key="2">
    <source>
        <dbReference type="SAM" id="Coils"/>
    </source>
</evidence>
<dbReference type="GO" id="GO:0097546">
    <property type="term" value="C:ciliary base"/>
    <property type="evidence" value="ECO:0007669"/>
    <property type="project" value="TreeGrafter"/>
</dbReference>
<dbReference type="GO" id="GO:0019894">
    <property type="term" value="F:kinesin binding"/>
    <property type="evidence" value="ECO:0007669"/>
    <property type="project" value="TreeGrafter"/>
</dbReference>
<dbReference type="Proteomes" id="UP000325008">
    <property type="component" value="Unassembled WGS sequence"/>
</dbReference>
<dbReference type="PANTHER" id="PTHR44117">
    <property type="entry name" value="INTRAFLAGELLAR TRANSPORT PROTEIN 88 HOMOLOG"/>
    <property type="match status" value="1"/>
</dbReference>
<accession>A0A5C3FGA9</accession>
<dbReference type="EMBL" id="OOIQ01000001">
    <property type="protein sequence ID" value="SPO43196.1"/>
    <property type="molecule type" value="Genomic_DNA"/>
</dbReference>